<evidence type="ECO:0000313" key="2">
    <source>
        <dbReference type="EnsemblPlants" id="AUR62040014-RA:cds"/>
    </source>
</evidence>
<dbReference type="Gramene" id="AUR62040014-RA">
    <property type="protein sequence ID" value="AUR62040014-RA:cds"/>
    <property type="gene ID" value="AUR62040014"/>
</dbReference>
<keyword evidence="1" id="KW-0863">Zinc-finger</keyword>
<reference evidence="2" key="1">
    <citation type="journal article" date="2017" name="Nature">
        <title>The genome of Chenopodium quinoa.</title>
        <authorList>
            <person name="Jarvis D.E."/>
            <person name="Ho Y.S."/>
            <person name="Lightfoot D.J."/>
            <person name="Schmoeckel S.M."/>
            <person name="Li B."/>
            <person name="Borm T.J.A."/>
            <person name="Ohyanagi H."/>
            <person name="Mineta K."/>
            <person name="Michell C.T."/>
            <person name="Saber N."/>
            <person name="Kharbatia N.M."/>
            <person name="Rupper R.R."/>
            <person name="Sharp A.R."/>
            <person name="Dally N."/>
            <person name="Boughton B.A."/>
            <person name="Woo Y.H."/>
            <person name="Gao G."/>
            <person name="Schijlen E.G.W.M."/>
            <person name="Guo X."/>
            <person name="Momin A.A."/>
            <person name="Negrao S."/>
            <person name="Al-Babili S."/>
            <person name="Gehring C."/>
            <person name="Roessner U."/>
            <person name="Jung C."/>
            <person name="Murphy K."/>
            <person name="Arold S.T."/>
            <person name="Gojobori T."/>
            <person name="van der Linden C.G."/>
            <person name="van Loo E.N."/>
            <person name="Jellen E.N."/>
            <person name="Maughan P.J."/>
            <person name="Tester M."/>
        </authorList>
    </citation>
    <scope>NUCLEOTIDE SEQUENCE [LARGE SCALE GENOMIC DNA]</scope>
    <source>
        <strain evidence="2">cv. PI 614886</strain>
    </source>
</reference>
<dbReference type="PANTHER" id="PTHR31669">
    <property type="entry name" value="PROTEIN FAR1-RELATED SEQUENCE 10-RELATED"/>
    <property type="match status" value="1"/>
</dbReference>
<dbReference type="AlphaFoldDB" id="A0A803N3U3"/>
<evidence type="ECO:0000256" key="1">
    <source>
        <dbReference type="RuleBase" id="RU367018"/>
    </source>
</evidence>
<dbReference type="Proteomes" id="UP000596660">
    <property type="component" value="Unplaced"/>
</dbReference>
<dbReference type="GO" id="GO:0008270">
    <property type="term" value="F:zinc ion binding"/>
    <property type="evidence" value="ECO:0007669"/>
    <property type="project" value="UniProtKB-UniRule"/>
</dbReference>
<keyword evidence="1" id="KW-0479">Metal-binding</keyword>
<comment type="similarity">
    <text evidence="1">Belongs to the FHY3/FAR1 family.</text>
</comment>
<reference evidence="2" key="2">
    <citation type="submission" date="2021-03" db="UniProtKB">
        <authorList>
            <consortium name="EnsemblPlants"/>
        </authorList>
    </citation>
    <scope>IDENTIFICATION</scope>
</reference>
<evidence type="ECO:0000313" key="3">
    <source>
        <dbReference type="Proteomes" id="UP000596660"/>
    </source>
</evidence>
<dbReference type="InterPro" id="IPR031052">
    <property type="entry name" value="FHY3/FAR1"/>
</dbReference>
<organism evidence="2 3">
    <name type="scientific">Chenopodium quinoa</name>
    <name type="common">Quinoa</name>
    <dbReference type="NCBI Taxonomy" id="63459"/>
    <lineage>
        <taxon>Eukaryota</taxon>
        <taxon>Viridiplantae</taxon>
        <taxon>Streptophyta</taxon>
        <taxon>Embryophyta</taxon>
        <taxon>Tracheophyta</taxon>
        <taxon>Spermatophyta</taxon>
        <taxon>Magnoliopsida</taxon>
        <taxon>eudicotyledons</taxon>
        <taxon>Gunneridae</taxon>
        <taxon>Pentapetalae</taxon>
        <taxon>Caryophyllales</taxon>
        <taxon>Chenopodiaceae</taxon>
        <taxon>Chenopodioideae</taxon>
        <taxon>Atripliceae</taxon>
        <taxon>Chenopodium</taxon>
    </lineage>
</organism>
<name>A0A803N3U3_CHEQI</name>
<dbReference type="GO" id="GO:0005634">
    <property type="term" value="C:nucleus"/>
    <property type="evidence" value="ECO:0007669"/>
    <property type="project" value="UniProtKB-SubCell"/>
</dbReference>
<comment type="function">
    <text evidence="1">Putative transcription activator involved in regulating light control of development.</text>
</comment>
<dbReference type="PANTHER" id="PTHR31669:SF283">
    <property type="entry name" value="PROTEIN FAR1-RELATED SEQUENCE"/>
    <property type="match status" value="1"/>
</dbReference>
<protein>
    <recommendedName>
        <fullName evidence="1">Protein FAR1-RELATED SEQUENCE</fullName>
    </recommendedName>
</protein>
<proteinExistence type="inferred from homology"/>
<comment type="subcellular location">
    <subcellularLocation>
        <location evidence="1">Nucleus</location>
    </subcellularLocation>
</comment>
<dbReference type="GO" id="GO:0006355">
    <property type="term" value="P:regulation of DNA-templated transcription"/>
    <property type="evidence" value="ECO:0007669"/>
    <property type="project" value="UniProtKB-UniRule"/>
</dbReference>
<accession>A0A803N3U3</accession>
<keyword evidence="3" id="KW-1185">Reference proteome</keyword>
<keyword evidence="1" id="KW-0862">Zinc</keyword>
<sequence length="269" mass="30783">MALADEVLFLSGEEGELQDDEEMLQGNQQMVELHAEGSGDSGGYCTPDEQEEKGDVSMVNMDCVREGFGVVLAQSAYKIVQGVKVKRATTWKCDCFGIPDTRKRIARKRLSRELEGEPELKKVELKHTNHIPTPSKALFVPKYRMAELEIVPYVRRRLEFGDDVEREMWIPAAMKHMFWAGMKTMQRSESIHNFFDEFFDKNTGLCDFAERYVSVMEHRMDAERLAYGNSVVYLCGLVTDFKIEETFRNIYTDAKLAINVLIVLLGLLS</sequence>
<keyword evidence="1" id="KW-0539">Nucleus</keyword>
<dbReference type="EnsemblPlants" id="AUR62040014-RA">
    <property type="protein sequence ID" value="AUR62040014-RA:cds"/>
    <property type="gene ID" value="AUR62040014"/>
</dbReference>